<dbReference type="NCBIfam" id="TIGR03413">
    <property type="entry name" value="GSH_gloB"/>
    <property type="match status" value="1"/>
</dbReference>
<evidence type="ECO:0000256" key="3">
    <source>
        <dbReference type="ARBA" id="ARBA00004963"/>
    </source>
</evidence>
<dbReference type="Proteomes" id="UP000728185">
    <property type="component" value="Unassembled WGS sequence"/>
</dbReference>
<evidence type="ECO:0000256" key="4">
    <source>
        <dbReference type="ARBA" id="ARBA00006759"/>
    </source>
</evidence>
<dbReference type="Pfam" id="PF16123">
    <property type="entry name" value="HAGH_C"/>
    <property type="match status" value="1"/>
</dbReference>
<comment type="pathway">
    <text evidence="3">Secondary metabolite metabolism; methylglyoxal degradation; (R)-lactate from methylglyoxal: step 2/2.</text>
</comment>
<gene>
    <name evidence="11" type="ORF">FBUS_05592</name>
</gene>
<sequence length="238" mass="26188">KCAAVDPVNPKRILDAVKQHGLHLSAVLTTHHHSDHAGGNAELANQWNLLHNQKLPIYGGDKRVEGLTDTVTHQQKLKIGDNLDILCLATPCHTSGHICYYVTNQANPPDTVVFTGDTLFLGGCGRFFEGTADQMFRALQGNLAKLPGTTKVYCGHEYTVKNLQFGLTVEPNNTAMKQRLDAMQRLRASNTPTVPGTIAEELATNPFMRVTEPAVLAHAKTQDPIEALHVIRREKDHF</sequence>
<evidence type="ECO:0000313" key="11">
    <source>
        <dbReference type="EMBL" id="KAA0196817.1"/>
    </source>
</evidence>
<dbReference type="AlphaFoldDB" id="A0A8E0RZ12"/>
<proteinExistence type="inferred from homology"/>
<comment type="catalytic activity">
    <reaction evidence="1">
        <text>an S-(2-hydroxyacyl)glutathione + H2O = a 2-hydroxy carboxylate + glutathione + H(+)</text>
        <dbReference type="Rhea" id="RHEA:21864"/>
        <dbReference type="ChEBI" id="CHEBI:15377"/>
        <dbReference type="ChEBI" id="CHEBI:15378"/>
        <dbReference type="ChEBI" id="CHEBI:57925"/>
        <dbReference type="ChEBI" id="CHEBI:58896"/>
        <dbReference type="ChEBI" id="CHEBI:71261"/>
        <dbReference type="EC" id="3.1.2.6"/>
    </reaction>
</comment>
<dbReference type="InterPro" id="IPR036866">
    <property type="entry name" value="RibonucZ/Hydroxyglut_hydro"/>
</dbReference>
<dbReference type="GO" id="GO:0019243">
    <property type="term" value="P:methylglyoxal catabolic process to D-lactate via S-lactoyl-glutathione"/>
    <property type="evidence" value="ECO:0007669"/>
    <property type="project" value="InterPro"/>
</dbReference>
<dbReference type="PANTHER" id="PTHR11935">
    <property type="entry name" value="BETA LACTAMASE DOMAIN"/>
    <property type="match status" value="1"/>
</dbReference>
<dbReference type="PANTHER" id="PTHR11935:SF94">
    <property type="entry name" value="TENZING NORGAY, ISOFORM C"/>
    <property type="match status" value="1"/>
</dbReference>
<feature type="domain" description="Metallo-beta-lactamase" evidence="10">
    <location>
        <begin position="1"/>
        <end position="156"/>
    </location>
</feature>
<keyword evidence="7" id="KW-0378">Hydrolase</keyword>
<evidence type="ECO:0000313" key="12">
    <source>
        <dbReference type="Proteomes" id="UP000728185"/>
    </source>
</evidence>
<protein>
    <recommendedName>
        <fullName evidence="5">hydroxyacylglutathione hydrolase</fullName>
        <ecNumber evidence="5">3.1.2.6</ecNumber>
    </recommendedName>
    <alternativeName>
        <fullName evidence="9">Glyoxalase II</fullName>
    </alternativeName>
</protein>
<keyword evidence="6" id="KW-0479">Metal-binding</keyword>
<evidence type="ECO:0000256" key="5">
    <source>
        <dbReference type="ARBA" id="ARBA00011917"/>
    </source>
</evidence>
<dbReference type="HAMAP" id="MF_01374">
    <property type="entry name" value="Glyoxalase_2"/>
    <property type="match status" value="1"/>
</dbReference>
<evidence type="ECO:0000256" key="1">
    <source>
        <dbReference type="ARBA" id="ARBA00001623"/>
    </source>
</evidence>
<keyword evidence="8" id="KW-0862">Zinc</keyword>
<dbReference type="PIRSF" id="PIRSF005457">
    <property type="entry name" value="Glx"/>
    <property type="match status" value="1"/>
</dbReference>
<dbReference type="Gene3D" id="3.60.15.10">
    <property type="entry name" value="Ribonuclease Z/Hydroxyacylglutathione hydrolase-like"/>
    <property type="match status" value="1"/>
</dbReference>
<evidence type="ECO:0000256" key="7">
    <source>
        <dbReference type="ARBA" id="ARBA00022801"/>
    </source>
</evidence>
<dbReference type="InterPro" id="IPR035680">
    <property type="entry name" value="Clx_II_MBL"/>
</dbReference>
<dbReference type="InterPro" id="IPR001279">
    <property type="entry name" value="Metallo-B-lactamas"/>
</dbReference>
<dbReference type="InterPro" id="IPR032282">
    <property type="entry name" value="HAGH_C"/>
</dbReference>
<name>A0A8E0RZ12_9TREM</name>
<dbReference type="GO" id="GO:0004416">
    <property type="term" value="F:hydroxyacylglutathione hydrolase activity"/>
    <property type="evidence" value="ECO:0007669"/>
    <property type="project" value="UniProtKB-EC"/>
</dbReference>
<dbReference type="SMART" id="SM00849">
    <property type="entry name" value="Lactamase_B"/>
    <property type="match status" value="1"/>
</dbReference>
<reference evidence="11" key="1">
    <citation type="submission" date="2019-05" db="EMBL/GenBank/DDBJ databases">
        <title>Annotation for the trematode Fasciolopsis buski.</title>
        <authorList>
            <person name="Choi Y.-J."/>
        </authorList>
    </citation>
    <scope>NUCLEOTIDE SEQUENCE</scope>
    <source>
        <strain evidence="11">HT</strain>
        <tissue evidence="11">Whole worm</tissue>
    </source>
</reference>
<organism evidence="11 12">
    <name type="scientific">Fasciolopsis buskii</name>
    <dbReference type="NCBI Taxonomy" id="27845"/>
    <lineage>
        <taxon>Eukaryota</taxon>
        <taxon>Metazoa</taxon>
        <taxon>Spiralia</taxon>
        <taxon>Lophotrochozoa</taxon>
        <taxon>Platyhelminthes</taxon>
        <taxon>Trematoda</taxon>
        <taxon>Digenea</taxon>
        <taxon>Plagiorchiida</taxon>
        <taxon>Echinostomata</taxon>
        <taxon>Echinostomatoidea</taxon>
        <taxon>Fasciolidae</taxon>
        <taxon>Fasciolopsis</taxon>
    </lineage>
</organism>
<dbReference type="SUPFAM" id="SSF56281">
    <property type="entry name" value="Metallo-hydrolase/oxidoreductase"/>
    <property type="match status" value="1"/>
</dbReference>
<dbReference type="EC" id="3.1.2.6" evidence="5"/>
<evidence type="ECO:0000256" key="9">
    <source>
        <dbReference type="ARBA" id="ARBA00031044"/>
    </source>
</evidence>
<evidence type="ECO:0000256" key="2">
    <source>
        <dbReference type="ARBA" id="ARBA00001947"/>
    </source>
</evidence>
<evidence type="ECO:0000256" key="8">
    <source>
        <dbReference type="ARBA" id="ARBA00022833"/>
    </source>
</evidence>
<comment type="similarity">
    <text evidence="4">Belongs to the metallo-beta-lactamase superfamily. Glyoxalase II family.</text>
</comment>
<comment type="cofactor">
    <cofactor evidence="2">
        <name>Zn(2+)</name>
        <dbReference type="ChEBI" id="CHEBI:29105"/>
    </cofactor>
</comment>
<dbReference type="GO" id="GO:0046872">
    <property type="term" value="F:metal ion binding"/>
    <property type="evidence" value="ECO:0007669"/>
    <property type="project" value="UniProtKB-KW"/>
</dbReference>
<accession>A0A8E0RZ12</accession>
<comment type="caution">
    <text evidence="11">The sequence shown here is derived from an EMBL/GenBank/DDBJ whole genome shotgun (WGS) entry which is preliminary data.</text>
</comment>
<dbReference type="CDD" id="cd07723">
    <property type="entry name" value="hydroxyacylglutathione_hydrolase_MBL-fold"/>
    <property type="match status" value="1"/>
</dbReference>
<dbReference type="OrthoDB" id="515692at2759"/>
<dbReference type="Pfam" id="PF00753">
    <property type="entry name" value="Lactamase_B"/>
    <property type="match status" value="1"/>
</dbReference>
<feature type="non-terminal residue" evidence="11">
    <location>
        <position position="1"/>
    </location>
</feature>
<evidence type="ECO:0000256" key="6">
    <source>
        <dbReference type="ARBA" id="ARBA00022723"/>
    </source>
</evidence>
<keyword evidence="12" id="KW-1185">Reference proteome</keyword>
<evidence type="ECO:0000259" key="10">
    <source>
        <dbReference type="SMART" id="SM00849"/>
    </source>
</evidence>
<dbReference type="EMBL" id="LUCM01002810">
    <property type="protein sequence ID" value="KAA0196817.1"/>
    <property type="molecule type" value="Genomic_DNA"/>
</dbReference>
<dbReference type="InterPro" id="IPR017782">
    <property type="entry name" value="Hydroxyacylglutathione_Hdrlase"/>
</dbReference>